<organism evidence="10 11">
    <name type="scientific">Cupriavidus malaysiensis</name>
    <dbReference type="NCBI Taxonomy" id="367825"/>
    <lineage>
        <taxon>Bacteria</taxon>
        <taxon>Pseudomonadati</taxon>
        <taxon>Pseudomonadota</taxon>
        <taxon>Betaproteobacteria</taxon>
        <taxon>Burkholderiales</taxon>
        <taxon>Burkholderiaceae</taxon>
        <taxon>Cupriavidus</taxon>
    </lineage>
</organism>
<keyword evidence="4" id="KW-0418">Kinase</keyword>
<feature type="compositionally biased region" description="Basic and acidic residues" evidence="7">
    <location>
        <begin position="478"/>
        <end position="490"/>
    </location>
</feature>
<dbReference type="InterPro" id="IPR003594">
    <property type="entry name" value="HATPase_dom"/>
</dbReference>
<proteinExistence type="predicted"/>
<dbReference type="InterPro" id="IPR011712">
    <property type="entry name" value="Sig_transdc_His_kin_sub3_dim/P"/>
</dbReference>
<evidence type="ECO:0000256" key="6">
    <source>
        <dbReference type="SAM" id="Coils"/>
    </source>
</evidence>
<dbReference type="PROSITE" id="PS50885">
    <property type="entry name" value="HAMP"/>
    <property type="match status" value="1"/>
</dbReference>
<dbReference type="EMBL" id="CP017755">
    <property type="protein sequence ID" value="AOZ09549.1"/>
    <property type="molecule type" value="Genomic_DNA"/>
</dbReference>
<evidence type="ECO:0000256" key="5">
    <source>
        <dbReference type="ARBA" id="ARBA00023012"/>
    </source>
</evidence>
<dbReference type="SMART" id="SM00304">
    <property type="entry name" value="HAMP"/>
    <property type="match status" value="1"/>
</dbReference>
<keyword evidence="2" id="KW-0597">Phosphoprotein</keyword>
<feature type="region of interest" description="Disordered" evidence="7">
    <location>
        <begin position="467"/>
        <end position="490"/>
    </location>
</feature>
<dbReference type="Gene3D" id="3.30.565.10">
    <property type="entry name" value="Histidine kinase-like ATPase, C-terminal domain"/>
    <property type="match status" value="1"/>
</dbReference>
<dbReference type="InterPro" id="IPR003660">
    <property type="entry name" value="HAMP_dom"/>
</dbReference>
<dbReference type="PANTHER" id="PTHR24421:SF58">
    <property type="entry name" value="SIGNAL TRANSDUCTION HISTIDINE-PROTEIN KINASE_PHOSPHATASE UHPB"/>
    <property type="match status" value="1"/>
</dbReference>
<reference evidence="10 11" key="1">
    <citation type="submission" date="2016-10" db="EMBL/GenBank/DDBJ databases">
        <title>Complete genome sequences of three Cupriavidus strains isolated from various Malaysian environments.</title>
        <authorList>
            <person name="Abdullah A.A.-A."/>
            <person name="Shafie N.A.H."/>
            <person name="Lau N.S."/>
        </authorList>
    </citation>
    <scope>NUCLEOTIDE SEQUENCE [LARGE SCALE GENOMIC DNA]</scope>
    <source>
        <strain evidence="10 11">USMAA1020</strain>
    </source>
</reference>
<accession>A0A1D9IBQ2</accession>
<dbReference type="InterPro" id="IPR050482">
    <property type="entry name" value="Sensor_HK_TwoCompSys"/>
</dbReference>
<keyword evidence="5" id="KW-0902">Two-component regulatory system</keyword>
<evidence type="ECO:0000256" key="1">
    <source>
        <dbReference type="ARBA" id="ARBA00004370"/>
    </source>
</evidence>
<dbReference type="SUPFAM" id="SSF158472">
    <property type="entry name" value="HAMP domain-like"/>
    <property type="match status" value="1"/>
</dbReference>
<dbReference type="PANTHER" id="PTHR24421">
    <property type="entry name" value="NITRATE/NITRITE SENSOR PROTEIN NARX-RELATED"/>
    <property type="match status" value="1"/>
</dbReference>
<evidence type="ECO:0000256" key="2">
    <source>
        <dbReference type="ARBA" id="ARBA00022553"/>
    </source>
</evidence>
<evidence type="ECO:0000313" key="11">
    <source>
        <dbReference type="Proteomes" id="UP000177515"/>
    </source>
</evidence>
<dbReference type="Gene3D" id="1.20.5.1930">
    <property type="match status" value="1"/>
</dbReference>
<keyword evidence="6" id="KW-0175">Coiled coil</keyword>
<dbReference type="Pfam" id="PF07730">
    <property type="entry name" value="HisKA_3"/>
    <property type="match status" value="1"/>
</dbReference>
<dbReference type="Proteomes" id="UP000177515">
    <property type="component" value="Chromosome 2"/>
</dbReference>
<keyword evidence="8" id="KW-0472">Membrane</keyword>
<dbReference type="Pfam" id="PF02518">
    <property type="entry name" value="HATPase_c"/>
    <property type="match status" value="1"/>
</dbReference>
<evidence type="ECO:0000256" key="4">
    <source>
        <dbReference type="ARBA" id="ARBA00022777"/>
    </source>
</evidence>
<name>A0A1D9IBQ2_9BURK</name>
<evidence type="ECO:0000259" key="9">
    <source>
        <dbReference type="PROSITE" id="PS50885"/>
    </source>
</evidence>
<dbReference type="CDD" id="cd16917">
    <property type="entry name" value="HATPase_UhpB-NarQ-NarX-like"/>
    <property type="match status" value="1"/>
</dbReference>
<keyword evidence="8" id="KW-1133">Transmembrane helix</keyword>
<keyword evidence="3" id="KW-0808">Transferase</keyword>
<feature type="coiled-coil region" evidence="6">
    <location>
        <begin position="246"/>
        <end position="280"/>
    </location>
</feature>
<keyword evidence="8" id="KW-0812">Transmembrane</keyword>
<feature type="domain" description="HAMP" evidence="9">
    <location>
        <begin position="203"/>
        <end position="255"/>
    </location>
</feature>
<keyword evidence="11" id="KW-1185">Reference proteome</keyword>
<sequence>MLAASLAGTLLLAVLDLAGAGRELRRAFEPAALAPRMAREAAALGPLAGVDAGRQAQCETLMLGLLLRMADPELRMWADYDGMAGASRDGRLALRYRRADGSGCQYPARAGARLEAAMGAAAPGRPAGRLPDAPPPGRWEDLTRPWTLAVAIHPAQEPGATLTLGMDARSPLSMLGRLTRGELLDLLCYLLIISAMSALTVAVLLVGRIRRTGRAAETWAAGDLALRINDHGGDELSRLSQRFDRMADALGEVIEVKQALAAAQERNRLARDLHDTAKQRAFALGLQLSVLRHLTGGQGEAQEMVQTALQLTSRLQQDLADIIQRFGATTIVEAGLAGTLRDSLEPMLSGSGIDWLLRLTPQDEARLCARPDVAGQLLLLTTEAAANVLRHSGASLLEVDFACAGDRACWSVRDNGRGFDPDRGGGTGMGLANMQLRARALPAGELEIRSGPGKGVLVCVTFRMEPGANPDASQEEIPEGKQDEQMGCRT</sequence>
<evidence type="ECO:0000313" key="10">
    <source>
        <dbReference type="EMBL" id="AOZ09549.1"/>
    </source>
</evidence>
<evidence type="ECO:0000256" key="3">
    <source>
        <dbReference type="ARBA" id="ARBA00022679"/>
    </source>
</evidence>
<dbReference type="Gene3D" id="6.10.340.10">
    <property type="match status" value="1"/>
</dbReference>
<feature type="transmembrane region" description="Helical" evidence="8">
    <location>
        <begin position="183"/>
        <end position="206"/>
    </location>
</feature>
<protein>
    <recommendedName>
        <fullName evidence="9">HAMP domain-containing protein</fullName>
    </recommendedName>
</protein>
<dbReference type="SMART" id="SM00387">
    <property type="entry name" value="HATPase_c"/>
    <property type="match status" value="1"/>
</dbReference>
<dbReference type="Pfam" id="PF00672">
    <property type="entry name" value="HAMP"/>
    <property type="match status" value="1"/>
</dbReference>
<dbReference type="SUPFAM" id="SSF55874">
    <property type="entry name" value="ATPase domain of HSP90 chaperone/DNA topoisomerase II/histidine kinase"/>
    <property type="match status" value="1"/>
</dbReference>
<evidence type="ECO:0000256" key="7">
    <source>
        <dbReference type="SAM" id="MobiDB-lite"/>
    </source>
</evidence>
<dbReference type="InterPro" id="IPR036890">
    <property type="entry name" value="HATPase_C_sf"/>
</dbReference>
<gene>
    <name evidence="10" type="ORF">BKK80_27805</name>
</gene>
<evidence type="ECO:0000256" key="8">
    <source>
        <dbReference type="SAM" id="Phobius"/>
    </source>
</evidence>
<dbReference type="CDD" id="cd06225">
    <property type="entry name" value="HAMP"/>
    <property type="match status" value="1"/>
</dbReference>
<comment type="subcellular location">
    <subcellularLocation>
        <location evidence="1">Membrane</location>
    </subcellularLocation>
</comment>